<name>A0A1V1P0X8_9BACT</name>
<organism evidence="2 3">
    <name type="scientific">Candidatus Magnetoglobus multicellularis str. Araruama</name>
    <dbReference type="NCBI Taxonomy" id="890399"/>
    <lineage>
        <taxon>Bacteria</taxon>
        <taxon>Pseudomonadati</taxon>
        <taxon>Thermodesulfobacteriota</taxon>
        <taxon>Desulfobacteria</taxon>
        <taxon>Desulfobacterales</taxon>
        <taxon>Desulfobacteraceae</taxon>
        <taxon>Candidatus Magnetoglobus</taxon>
    </lineage>
</organism>
<sequence>MKHIYTIVNTGTIIAYSLLFLSYTFYRSLTIPGIIDRIYIATFLILCWKTALKCIARKRNITQIIGISISMLPLFLVLYLWALLTHGPTYKLNGLISCITFAYQYTGSTIDWAIPVASILAIVIIILLKFFLKQGWLLSLFCSLTVIYGVGLYLIMVAYYHLPLDH</sequence>
<dbReference type="EMBL" id="ATBP01000948">
    <property type="protein sequence ID" value="ETR68444.1"/>
    <property type="molecule type" value="Genomic_DNA"/>
</dbReference>
<dbReference type="AlphaFoldDB" id="A0A1V1P0X8"/>
<protein>
    <submittedName>
        <fullName evidence="2">Uncharacterized protein</fullName>
    </submittedName>
</protein>
<evidence type="ECO:0000313" key="2">
    <source>
        <dbReference type="EMBL" id="ETR68444.1"/>
    </source>
</evidence>
<feature type="transmembrane region" description="Helical" evidence="1">
    <location>
        <begin position="112"/>
        <end position="131"/>
    </location>
</feature>
<keyword evidence="1" id="KW-0812">Transmembrane</keyword>
<accession>A0A1V1P0X8</accession>
<reference evidence="3" key="1">
    <citation type="submission" date="2012-11" db="EMBL/GenBank/DDBJ databases">
        <authorList>
            <person name="Lucero-Rivera Y.E."/>
            <person name="Tovar-Ramirez D."/>
        </authorList>
    </citation>
    <scope>NUCLEOTIDE SEQUENCE [LARGE SCALE GENOMIC DNA]</scope>
    <source>
        <strain evidence="3">Araruama</strain>
    </source>
</reference>
<feature type="transmembrane region" description="Helical" evidence="1">
    <location>
        <begin position="7"/>
        <end position="26"/>
    </location>
</feature>
<proteinExistence type="predicted"/>
<keyword evidence="1" id="KW-0472">Membrane</keyword>
<dbReference type="Proteomes" id="UP000189670">
    <property type="component" value="Unassembled WGS sequence"/>
</dbReference>
<feature type="transmembrane region" description="Helical" evidence="1">
    <location>
        <begin position="138"/>
        <end position="162"/>
    </location>
</feature>
<comment type="caution">
    <text evidence="2">The sequence shown here is derived from an EMBL/GenBank/DDBJ whole genome shotgun (WGS) entry which is preliminary data.</text>
</comment>
<gene>
    <name evidence="2" type="ORF">OMM_10518</name>
</gene>
<feature type="transmembrane region" description="Helical" evidence="1">
    <location>
        <begin position="63"/>
        <end position="84"/>
    </location>
</feature>
<evidence type="ECO:0000313" key="3">
    <source>
        <dbReference type="Proteomes" id="UP000189670"/>
    </source>
</evidence>
<keyword evidence="1" id="KW-1133">Transmembrane helix</keyword>
<feature type="non-terminal residue" evidence="2">
    <location>
        <position position="166"/>
    </location>
</feature>
<evidence type="ECO:0000256" key="1">
    <source>
        <dbReference type="SAM" id="Phobius"/>
    </source>
</evidence>
<feature type="transmembrane region" description="Helical" evidence="1">
    <location>
        <begin position="38"/>
        <end position="56"/>
    </location>
</feature>